<gene>
    <name evidence="1" type="ORF">NUW54_g6757</name>
</gene>
<dbReference type="Proteomes" id="UP001144978">
    <property type="component" value="Unassembled WGS sequence"/>
</dbReference>
<keyword evidence="2" id="KW-1185">Reference proteome</keyword>
<dbReference type="EMBL" id="JANSHE010001844">
    <property type="protein sequence ID" value="KAJ3000598.1"/>
    <property type="molecule type" value="Genomic_DNA"/>
</dbReference>
<reference evidence="1" key="1">
    <citation type="submission" date="2022-08" db="EMBL/GenBank/DDBJ databases">
        <title>Genome Sequence of Pycnoporus sanguineus.</title>
        <authorList>
            <person name="Buettner E."/>
        </authorList>
    </citation>
    <scope>NUCLEOTIDE SEQUENCE</scope>
    <source>
        <strain evidence="1">CG-C14</strain>
    </source>
</reference>
<accession>A0ACC1PSC3</accession>
<sequence length="217" mass="24983">MEHFRPVHTYPFQILHIELPEVARVMAYLVITHEVYTALGKRKHLEVHTSTQTHTTRRAPKHRLTTTLTIPVMPAAEPSTGIPDDFVLDVHDLAAIILDAHARTEPLFAHSQLCEVYRGDGNLATFCDHFLDPMWHSLPLHSTQKRVAYILENDAKLTERVTFDAFASPQGVNTPGGRELTRRELEDVYWRCKDYDNGYVLSYVAQQVFNRLPRGRW</sequence>
<comment type="caution">
    <text evidence="1">The sequence shown here is derived from an EMBL/GenBank/DDBJ whole genome shotgun (WGS) entry which is preliminary data.</text>
</comment>
<evidence type="ECO:0000313" key="2">
    <source>
        <dbReference type="Proteomes" id="UP001144978"/>
    </source>
</evidence>
<protein>
    <submittedName>
        <fullName evidence="1">Uncharacterized protein</fullName>
    </submittedName>
</protein>
<organism evidence="1 2">
    <name type="scientific">Trametes sanguinea</name>
    <dbReference type="NCBI Taxonomy" id="158606"/>
    <lineage>
        <taxon>Eukaryota</taxon>
        <taxon>Fungi</taxon>
        <taxon>Dikarya</taxon>
        <taxon>Basidiomycota</taxon>
        <taxon>Agaricomycotina</taxon>
        <taxon>Agaricomycetes</taxon>
        <taxon>Polyporales</taxon>
        <taxon>Polyporaceae</taxon>
        <taxon>Trametes</taxon>
    </lineage>
</organism>
<name>A0ACC1PSC3_9APHY</name>
<proteinExistence type="predicted"/>
<evidence type="ECO:0000313" key="1">
    <source>
        <dbReference type="EMBL" id="KAJ3000598.1"/>
    </source>
</evidence>